<dbReference type="Pfam" id="PF00027">
    <property type="entry name" value="cNMP_binding"/>
    <property type="match status" value="1"/>
</dbReference>
<dbReference type="SMART" id="SM00100">
    <property type="entry name" value="cNMP"/>
    <property type="match status" value="1"/>
</dbReference>
<dbReference type="GO" id="GO:0005829">
    <property type="term" value="C:cytosol"/>
    <property type="evidence" value="ECO:0007669"/>
    <property type="project" value="TreeGrafter"/>
</dbReference>
<name>A0A078LZD0_9BACL</name>
<dbReference type="InterPro" id="IPR018490">
    <property type="entry name" value="cNMP-bd_dom_sf"/>
</dbReference>
<dbReference type="SUPFAM" id="SSF51206">
    <property type="entry name" value="cAMP-binding domain-like"/>
    <property type="match status" value="1"/>
</dbReference>
<protein>
    <submittedName>
        <fullName evidence="3">Regulatory protein YeiL</fullName>
    </submittedName>
</protein>
<dbReference type="GO" id="GO:0003700">
    <property type="term" value="F:DNA-binding transcription factor activity"/>
    <property type="evidence" value="ECO:0007669"/>
    <property type="project" value="TreeGrafter"/>
</dbReference>
<dbReference type="HOGENOM" id="CLU_075053_11_1_9"/>
<dbReference type="PATRIC" id="fig|1461583.4.peg.40"/>
<dbReference type="NCBIfam" id="NF007707">
    <property type="entry name" value="PRK10402.1"/>
    <property type="match status" value="1"/>
</dbReference>
<accession>A0A078LZD0</accession>
<dbReference type="InterPro" id="IPR050397">
    <property type="entry name" value="Env_Response_Regulators"/>
</dbReference>
<dbReference type="InterPro" id="IPR014710">
    <property type="entry name" value="RmlC-like_jellyroll"/>
</dbReference>
<proteinExistence type="predicted"/>
<dbReference type="EMBL" id="LN483073">
    <property type="protein sequence ID" value="CDZ99315.1"/>
    <property type="molecule type" value="Genomic_DNA"/>
</dbReference>
<dbReference type="PANTHER" id="PTHR24567">
    <property type="entry name" value="CRP FAMILY TRANSCRIPTIONAL REGULATORY PROTEIN"/>
    <property type="match status" value="1"/>
</dbReference>
<dbReference type="AlphaFoldDB" id="A0A078LZD0"/>
<dbReference type="PROSITE" id="PS50042">
    <property type="entry name" value="CNMP_BINDING_3"/>
    <property type="match status" value="1"/>
</dbReference>
<keyword evidence="1" id="KW-0010">Activator</keyword>
<dbReference type="Gene3D" id="2.60.120.10">
    <property type="entry name" value="Jelly Rolls"/>
    <property type="match status" value="1"/>
</dbReference>
<dbReference type="InterPro" id="IPR036390">
    <property type="entry name" value="WH_DNA-bd_sf"/>
</dbReference>
<feature type="domain" description="Cyclic nucleotide-binding" evidence="2">
    <location>
        <begin position="1"/>
        <end position="91"/>
    </location>
</feature>
<reference evidence="3" key="1">
    <citation type="submission" date="2014-07" db="EMBL/GenBank/DDBJ databases">
        <authorList>
            <person name="Urmite Genomes Urmite Genomes"/>
        </authorList>
    </citation>
    <scope>NUCLEOTIDE SEQUENCE</scope>
    <source>
        <strain evidence="3">13S34_air</strain>
    </source>
</reference>
<dbReference type="CDD" id="cd00038">
    <property type="entry name" value="CAP_ED"/>
    <property type="match status" value="1"/>
</dbReference>
<evidence type="ECO:0000256" key="1">
    <source>
        <dbReference type="ARBA" id="ARBA00023159"/>
    </source>
</evidence>
<gene>
    <name evidence="3" type="primary">yeiL</name>
    <name evidence="3" type="ORF">BN1050_00040</name>
</gene>
<evidence type="ECO:0000313" key="3">
    <source>
        <dbReference type="EMBL" id="CDZ99315.1"/>
    </source>
</evidence>
<organism evidence="3">
    <name type="scientific">Metalysinibacillus saudimassiliensis</name>
    <dbReference type="NCBI Taxonomy" id="1461583"/>
    <lineage>
        <taxon>Bacteria</taxon>
        <taxon>Bacillati</taxon>
        <taxon>Bacillota</taxon>
        <taxon>Bacilli</taxon>
        <taxon>Bacillales</taxon>
        <taxon>Caryophanaceae</taxon>
        <taxon>Metalysinibacillus</taxon>
    </lineage>
</organism>
<sequence length="204" mass="23367">MQQPFPQPLMSQCKTLHFARNEWLIKEGEPPPYLYFLVEGKAKIYVTHSNGKVSLLDFVAPHTYIGEMELLNDTYYSKGVQAITVTTCLALPLATCKEELLADAKFLRALATFLSTKATLMSKKYSQSLAYPVENRLADFILQSADQHIYQERHVTVCDYLGVSYRHLLYVLAQFCERGYLVKKGKSYEIFDEQALYNLASEVR</sequence>
<dbReference type="InterPro" id="IPR000595">
    <property type="entry name" value="cNMP-bd_dom"/>
</dbReference>
<evidence type="ECO:0000259" key="2">
    <source>
        <dbReference type="PROSITE" id="PS50042"/>
    </source>
</evidence>
<dbReference type="PANTHER" id="PTHR24567:SF26">
    <property type="entry name" value="REGULATORY PROTEIN YEIL"/>
    <property type="match status" value="1"/>
</dbReference>
<dbReference type="SUPFAM" id="SSF46785">
    <property type="entry name" value="Winged helix' DNA-binding domain"/>
    <property type="match status" value="1"/>
</dbReference>